<dbReference type="GO" id="GO:0016776">
    <property type="term" value="F:phosphotransferase activity, phosphate group as acceptor"/>
    <property type="evidence" value="ECO:0007669"/>
    <property type="project" value="TreeGrafter"/>
</dbReference>
<feature type="transmembrane region" description="Helical" evidence="7">
    <location>
        <begin position="46"/>
        <end position="67"/>
    </location>
</feature>
<organism evidence="9">
    <name type="scientific">Nitratidesulfovibrio vulgaris (strain DSM 19637 / Miyazaki F)</name>
    <name type="common">Desulfovibrio vulgaris</name>
    <dbReference type="NCBI Taxonomy" id="883"/>
    <lineage>
        <taxon>Bacteria</taxon>
        <taxon>Pseudomonadati</taxon>
        <taxon>Thermodesulfobacteriota</taxon>
        <taxon>Desulfovibrionia</taxon>
        <taxon>Desulfovibrionales</taxon>
        <taxon>Desulfovibrionaceae</taxon>
        <taxon>Nitratidesulfovibrio</taxon>
    </lineage>
</organism>
<dbReference type="EMBL" id="CP001197">
    <property type="protein sequence ID" value="ACL08848.1"/>
    <property type="molecule type" value="Genomic_DNA"/>
</dbReference>
<dbReference type="AlphaFoldDB" id="B8DPY4"/>
<keyword evidence="3" id="KW-0808">Transferase</keyword>
<comment type="subcellular location">
    <subcellularLocation>
        <location evidence="1">Cell membrane</location>
        <topology evidence="1">Multi-pass membrane protein</topology>
    </subcellularLocation>
</comment>
<reference evidence="9" key="1">
    <citation type="submission" date="2008-10" db="EMBL/GenBank/DDBJ databases">
        <title>Complete sequence of Desulfovibrio vulgaris str. 'Miyazaki F'.</title>
        <authorList>
            <person name="Lucas S."/>
            <person name="Copeland A."/>
            <person name="Lapidus A."/>
            <person name="Glavina del Rio T."/>
            <person name="Dalin E."/>
            <person name="Tice H."/>
            <person name="Bruce D."/>
            <person name="Goodwin L."/>
            <person name="Pitluck S."/>
            <person name="Sims D."/>
            <person name="Brettin T."/>
            <person name="Detter J.C."/>
            <person name="Han C."/>
            <person name="Larimer F."/>
            <person name="Land M."/>
            <person name="Hauser L."/>
            <person name="Kyrpides N."/>
            <person name="Mikhailova N."/>
            <person name="Hazen T.C."/>
            <person name="Richardson P."/>
        </authorList>
    </citation>
    <scope>NUCLEOTIDE SEQUENCE</scope>
    <source>
        <strain evidence="9">Miyazaki F</strain>
    </source>
</reference>
<evidence type="ECO:0000256" key="1">
    <source>
        <dbReference type="ARBA" id="ARBA00004651"/>
    </source>
</evidence>
<dbReference type="SUPFAM" id="SSF53649">
    <property type="entry name" value="Alkaline phosphatase-like"/>
    <property type="match status" value="1"/>
</dbReference>
<evidence type="ECO:0000256" key="4">
    <source>
        <dbReference type="ARBA" id="ARBA00022692"/>
    </source>
</evidence>
<dbReference type="Gene3D" id="3.40.720.10">
    <property type="entry name" value="Alkaline Phosphatase, subunit A"/>
    <property type="match status" value="1"/>
</dbReference>
<dbReference type="Pfam" id="PF00884">
    <property type="entry name" value="Sulfatase"/>
    <property type="match status" value="1"/>
</dbReference>
<protein>
    <submittedName>
        <fullName evidence="9">Sulfatase</fullName>
    </submittedName>
</protein>
<proteinExistence type="predicted"/>
<evidence type="ECO:0000256" key="2">
    <source>
        <dbReference type="ARBA" id="ARBA00022475"/>
    </source>
</evidence>
<name>B8DPY4_NITV9</name>
<evidence type="ECO:0000256" key="7">
    <source>
        <dbReference type="SAM" id="Phobius"/>
    </source>
</evidence>
<dbReference type="InterPro" id="IPR058130">
    <property type="entry name" value="PEA_transf_C"/>
</dbReference>
<sequence length="553" mass="61072">MKNHKHLAFFFLYAAMPTLCTGILGVGVSFKWFPVADMLRALSLDILLFAPMALLPQWAALAWIWLLFPVLLGITLLSSAHLVVYGAGLSRFAIQSVLETSRGEALEFVSDFSGWGPLAVLACVMLAVCWSLRQALRHLRVRDARLQWQAVAVLCVACAAVVAVGVRKGDRFLASSTTYMVLKSVGSYAEDMEKIDDMRRVREKAGFAGVRLLDADDAAPRTYVFVIGESANRNHHSLYGYQRPTNPELSALVGNGLQVFTDVVSADTHTIPSLRKTLLFNELDADKDVLARRSLIRLLRDAGFATYWVSNQTANSDGLTGTAVLAGDASDTRFLNRARHEGNSVSHDEVLLTELSRILADPAPKKAVFLHLIGSHLSYSLRYPAQFDVFTDTPQLAPAPWRNGQDVGFINAYDNSIRYTDHIVSSVMHAVDATDTRAFVVYFSDHGQEVYDTRPIRGQDARNPSRHMVEIPFVCWLSPEYRAANPDFAAEVAGARARPFSLAWFAQSGAELARVAFEGAQPRESLFDAGYTPGPRLLPNGETYEAMLRRNGQ</sequence>
<gene>
    <name evidence="9" type="ordered locus">DvMF_1905</name>
</gene>
<evidence type="ECO:0000313" key="9">
    <source>
        <dbReference type="EMBL" id="ACL08848.1"/>
    </source>
</evidence>
<dbReference type="HOGENOM" id="CLU_018534_3_3_7"/>
<accession>B8DPY4</accession>
<keyword evidence="5 7" id="KW-1133">Transmembrane helix</keyword>
<dbReference type="InterPro" id="IPR000917">
    <property type="entry name" value="Sulfatase_N"/>
</dbReference>
<evidence type="ECO:0000259" key="8">
    <source>
        <dbReference type="Pfam" id="PF00884"/>
    </source>
</evidence>
<dbReference type="OrthoDB" id="9786870at2"/>
<dbReference type="PANTHER" id="PTHR30443">
    <property type="entry name" value="INNER MEMBRANE PROTEIN"/>
    <property type="match status" value="1"/>
</dbReference>
<dbReference type="eggNOG" id="COG2194">
    <property type="taxonomic scope" value="Bacteria"/>
</dbReference>
<keyword evidence="4 7" id="KW-0812">Transmembrane</keyword>
<dbReference type="STRING" id="883.DvMF_1905"/>
<feature type="transmembrane region" description="Helical" evidence="7">
    <location>
        <begin position="148"/>
        <end position="166"/>
    </location>
</feature>
<dbReference type="GO" id="GO:0005886">
    <property type="term" value="C:plasma membrane"/>
    <property type="evidence" value="ECO:0007669"/>
    <property type="project" value="UniProtKB-SubCell"/>
</dbReference>
<feature type="transmembrane region" description="Helical" evidence="7">
    <location>
        <begin position="7"/>
        <end position="26"/>
    </location>
</feature>
<dbReference type="InterPro" id="IPR017850">
    <property type="entry name" value="Alkaline_phosphatase_core_sf"/>
</dbReference>
<dbReference type="CDD" id="cd16017">
    <property type="entry name" value="LptA"/>
    <property type="match status" value="1"/>
</dbReference>
<dbReference type="InterPro" id="IPR040423">
    <property type="entry name" value="PEA_transferase"/>
</dbReference>
<keyword evidence="2" id="KW-1003">Cell membrane</keyword>
<dbReference type="NCBIfam" id="NF007933">
    <property type="entry name" value="PRK10649.1"/>
    <property type="match status" value="1"/>
</dbReference>
<dbReference type="GO" id="GO:0009244">
    <property type="term" value="P:lipopolysaccharide core region biosynthetic process"/>
    <property type="evidence" value="ECO:0007669"/>
    <property type="project" value="TreeGrafter"/>
</dbReference>
<evidence type="ECO:0000256" key="6">
    <source>
        <dbReference type="ARBA" id="ARBA00023136"/>
    </source>
</evidence>
<dbReference type="PANTHER" id="PTHR30443:SF2">
    <property type="entry name" value="PHOSPHOETHANOLAMINE TRANSFERASE EPTC"/>
    <property type="match status" value="1"/>
</dbReference>
<keyword evidence="6 7" id="KW-0472">Membrane</keyword>
<feature type="domain" description="Sulfatase N-terminal" evidence="8">
    <location>
        <begin position="221"/>
        <end position="483"/>
    </location>
</feature>
<feature type="transmembrane region" description="Helical" evidence="7">
    <location>
        <begin position="114"/>
        <end position="136"/>
    </location>
</feature>
<evidence type="ECO:0000256" key="3">
    <source>
        <dbReference type="ARBA" id="ARBA00022679"/>
    </source>
</evidence>
<feature type="transmembrane region" description="Helical" evidence="7">
    <location>
        <begin position="74"/>
        <end position="94"/>
    </location>
</feature>
<dbReference type="KEGG" id="dvm:DvMF_1905"/>
<evidence type="ECO:0000256" key="5">
    <source>
        <dbReference type="ARBA" id="ARBA00022989"/>
    </source>
</evidence>